<reference evidence="1" key="1">
    <citation type="journal article" date="2002" name="Microbiology">
        <title>Identification of strain-specific genes located outside the plasticity zone in nine clinical isolates of Helicobacter pylori.</title>
        <authorList>
            <person name="Chanto G."/>
            <person name="Occhialini A."/>
            <person name="Gras N."/>
            <person name="Alm R.A."/>
            <person name="Megraud F."/>
            <person name="Marais A."/>
        </authorList>
    </citation>
    <scope>NUCLEOTIDE SEQUENCE</scope>
    <source>
        <strain evidence="1">CR2</strain>
    </source>
</reference>
<dbReference type="AlphaFoldDB" id="Q8VTD3"/>
<name>Q8VTD3_HELPX</name>
<dbReference type="EMBL" id="AF328917">
    <property type="protein sequence ID" value="AAL37455.1"/>
    <property type="molecule type" value="Genomic_DNA"/>
</dbReference>
<sequence length="50" mass="5696">MKSIKKPHLGPYTSPCVLCVRVSWHTQSVFKYGLESYSPTHALTILAQKY</sequence>
<protein>
    <submittedName>
        <fullName evidence="1">Putative specific protein</fullName>
    </submittedName>
</protein>
<organism evidence="1">
    <name type="scientific">Helicobacter pylori</name>
    <name type="common">Campylobacter pylori</name>
    <dbReference type="NCBI Taxonomy" id="210"/>
    <lineage>
        <taxon>Bacteria</taxon>
        <taxon>Pseudomonadati</taxon>
        <taxon>Campylobacterota</taxon>
        <taxon>Epsilonproteobacteria</taxon>
        <taxon>Campylobacterales</taxon>
        <taxon>Helicobacteraceae</taxon>
        <taxon>Helicobacter</taxon>
    </lineage>
</organism>
<proteinExistence type="predicted"/>
<accession>Q8VTD3</accession>
<evidence type="ECO:0000313" key="1">
    <source>
        <dbReference type="EMBL" id="AAL37455.1"/>
    </source>
</evidence>